<evidence type="ECO:0000259" key="1">
    <source>
        <dbReference type="Pfam" id="PF03644"/>
    </source>
</evidence>
<dbReference type="PANTHER" id="PTHR13246:SF1">
    <property type="entry name" value="CYTOSOLIC ENDO-BETA-N-ACETYLGLUCOSAMINIDASE"/>
    <property type="match status" value="1"/>
</dbReference>
<comment type="caution">
    <text evidence="3">The sequence shown here is derived from an EMBL/GenBank/DDBJ whole genome shotgun (WGS) entry which is preliminary data.</text>
</comment>
<feature type="domain" description="Endo-beta-N-acetylglucosaminidase D-like D2" evidence="2">
    <location>
        <begin position="571"/>
        <end position="639"/>
    </location>
</feature>
<dbReference type="GO" id="GO:0005829">
    <property type="term" value="C:cytosol"/>
    <property type="evidence" value="ECO:0007669"/>
    <property type="project" value="UniProtKB-SubCell"/>
</dbReference>
<evidence type="ECO:0000313" key="4">
    <source>
        <dbReference type="Proteomes" id="UP000216133"/>
    </source>
</evidence>
<evidence type="ECO:0000313" key="3">
    <source>
        <dbReference type="EMBL" id="PAF24329.1"/>
    </source>
</evidence>
<dbReference type="Gene3D" id="3.20.20.80">
    <property type="entry name" value="Glycosidases"/>
    <property type="match status" value="1"/>
</dbReference>
<dbReference type="Gene3D" id="2.60.40.10">
    <property type="entry name" value="Immunoglobulins"/>
    <property type="match status" value="1"/>
</dbReference>
<dbReference type="Pfam" id="PF03644">
    <property type="entry name" value="Glyco_hydro_85"/>
    <property type="match status" value="1"/>
</dbReference>
<dbReference type="Proteomes" id="UP000216133">
    <property type="component" value="Unassembled WGS sequence"/>
</dbReference>
<dbReference type="CDD" id="cd06547">
    <property type="entry name" value="GH85_ENGase"/>
    <property type="match status" value="1"/>
</dbReference>
<dbReference type="PANTHER" id="PTHR13246">
    <property type="entry name" value="ENDO BETA N-ACETYLGLUCOSAMINIDASE"/>
    <property type="match status" value="1"/>
</dbReference>
<sequence length="645" mass="72282">MRKAVLVGLVCTACVLLQDDPVAASTYNGPLSSYWFPEELAQWEPENDPDALFNKSHVPLEPVRVADGVNGNADKDARLVSLSALNRHTSGVPSQGAPVFYENTFSYWHYTDLMVYWAGSAGEGIIVPPSADVIDAAHRNGVPILGNVFFPPTVYGGQLEWLEQMLEQEDDGSFPLADKLLEVADYYGFDGWFINQETEGADQATAEAMQAFLVYLREQKPEGMHIMWYDSMIDTGAIAWQNHLTDRNKMYLQNGSTRVADSMFLNFWWRDQRQSNELAQALGRSPYDLYAGVDVEARGTSTPVQWEGLFPEGEKAHTSLGLYRPDWAFQSSETMEAFYEKEQQFWVGSTGNPAETDSQADWPGMAHWFPAKSTATSVPFVTHFNTGSGTQFVAEGKTVSEQEWNNRSLQDVLPTWRWIQHGGDLEVAFSWEEAFEGGSSLQWHGSLAEGEQAQIELYQTELPISEGTSLTWTYKSEHGNDLKVGFRLDDEKEFRYVEGEQRESINGWTQSTFPLDAFAGQTITGLAFAAEGNETGLAEFYIGQLAVVADSEKPAAPNVKVHQYDPDPSGIQLVWEKQSDVHHYRIYKETKHGKELIGTSAGDRIYLEGLAEESKQNDVRLHVEALSETFVPSDARMIDIKIRSF</sequence>
<protein>
    <submittedName>
        <fullName evidence="3">Uncharacterized protein</fullName>
    </submittedName>
</protein>
<dbReference type="Gene3D" id="2.60.120.260">
    <property type="entry name" value="Galactose-binding domain-like"/>
    <property type="match status" value="1"/>
</dbReference>
<dbReference type="RefSeq" id="WP_095328134.1">
    <property type="nucleotide sequence ID" value="NZ_NPBS01000112.1"/>
</dbReference>
<dbReference type="EMBL" id="NPBS01000112">
    <property type="protein sequence ID" value="PAF24329.1"/>
    <property type="molecule type" value="Genomic_DNA"/>
</dbReference>
<accession>A0A268RVP8</accession>
<dbReference type="GO" id="GO:0033925">
    <property type="term" value="F:mannosyl-glycoprotein endo-beta-N-acetylglucosaminidase activity"/>
    <property type="evidence" value="ECO:0007669"/>
    <property type="project" value="InterPro"/>
</dbReference>
<dbReference type="Pfam" id="PF21910">
    <property type="entry name" value="GH85_C"/>
    <property type="match status" value="1"/>
</dbReference>
<dbReference type="InterPro" id="IPR054110">
    <property type="entry name" value="EndoD-like_D2"/>
</dbReference>
<dbReference type="AlphaFoldDB" id="A0A268RVP8"/>
<organism evidence="3 4">
    <name type="scientific">Shouchella clausii</name>
    <name type="common">Alkalihalobacillus clausii</name>
    <dbReference type="NCBI Taxonomy" id="79880"/>
    <lineage>
        <taxon>Bacteria</taxon>
        <taxon>Bacillati</taxon>
        <taxon>Bacillota</taxon>
        <taxon>Bacilli</taxon>
        <taxon>Bacillales</taxon>
        <taxon>Bacillaceae</taxon>
        <taxon>Shouchella</taxon>
    </lineage>
</organism>
<reference evidence="3 4" key="1">
    <citation type="submission" date="2017-07" db="EMBL/GenBank/DDBJ databases">
        <title>Isolation and whole genome analysis of endospore-forming bacteria from heroin.</title>
        <authorList>
            <person name="Kalinowski J."/>
            <person name="Ahrens B."/>
            <person name="Al-Dilaimi A."/>
            <person name="Winkler A."/>
            <person name="Wibberg D."/>
            <person name="Schleenbecker U."/>
            <person name="Ruckert C."/>
            <person name="Wolfel R."/>
            <person name="Grass G."/>
        </authorList>
    </citation>
    <scope>NUCLEOTIDE SEQUENCE [LARGE SCALE GENOMIC DNA]</scope>
    <source>
        <strain evidence="3 4">7523-2</strain>
    </source>
</reference>
<dbReference type="InterPro" id="IPR032979">
    <property type="entry name" value="ENGase"/>
</dbReference>
<name>A0A268RVP8_SHOCL</name>
<evidence type="ECO:0000259" key="2">
    <source>
        <dbReference type="Pfam" id="PF21910"/>
    </source>
</evidence>
<feature type="domain" description="Cytosolic endo-beta-N-acetylglucosaminidase TIM barrel" evidence="1">
    <location>
        <begin position="95"/>
        <end position="392"/>
    </location>
</feature>
<gene>
    <name evidence="3" type="ORF">CHH61_19170</name>
</gene>
<proteinExistence type="predicted"/>
<dbReference type="InterPro" id="IPR005201">
    <property type="entry name" value="TIM_ENGase"/>
</dbReference>
<dbReference type="InterPro" id="IPR013783">
    <property type="entry name" value="Ig-like_fold"/>
</dbReference>